<comment type="caution">
    <text evidence="2">The sequence shown here is derived from an EMBL/GenBank/DDBJ whole genome shotgun (WGS) entry which is preliminary data.</text>
</comment>
<reference evidence="2 3" key="1">
    <citation type="submission" date="2024-06" db="EMBL/GenBank/DDBJ databases">
        <title>Genomic Encyclopedia of Type Strains, Phase IV (KMG-IV): sequencing the most valuable type-strain genomes for metagenomic binning, comparative biology and taxonomic classification.</title>
        <authorList>
            <person name="Goeker M."/>
        </authorList>
    </citation>
    <scope>NUCLEOTIDE SEQUENCE [LARGE SCALE GENOMIC DNA]</scope>
    <source>
        <strain evidence="2 3">DSM 29780</strain>
    </source>
</reference>
<organism evidence="2 3">
    <name type="scientific">Rhizobium aquaticum</name>
    <dbReference type="NCBI Taxonomy" id="1549636"/>
    <lineage>
        <taxon>Bacteria</taxon>
        <taxon>Pseudomonadati</taxon>
        <taxon>Pseudomonadota</taxon>
        <taxon>Alphaproteobacteria</taxon>
        <taxon>Hyphomicrobiales</taxon>
        <taxon>Rhizobiaceae</taxon>
        <taxon>Rhizobium/Agrobacterium group</taxon>
        <taxon>Rhizobium</taxon>
    </lineage>
</organism>
<proteinExistence type="predicted"/>
<evidence type="ECO:0000313" key="3">
    <source>
        <dbReference type="Proteomes" id="UP001549047"/>
    </source>
</evidence>
<accession>A0ABV2IV04</accession>
<sequence>MAQSSRFERFYGGNDIRLFRPRHSKLVADLHVHPEIGRFPEEAPEAQSRVGRDPSFLGNNSLDPRTWHLQAARQCASAHIQRQKVFFPKDFSGMDRGQQLKDFPHDIQPL</sequence>
<evidence type="ECO:0000313" key="2">
    <source>
        <dbReference type="EMBL" id="MET3612312.1"/>
    </source>
</evidence>
<feature type="compositionally biased region" description="Basic and acidic residues" evidence="1">
    <location>
        <begin position="98"/>
        <end position="110"/>
    </location>
</feature>
<evidence type="ECO:0000256" key="1">
    <source>
        <dbReference type="SAM" id="MobiDB-lite"/>
    </source>
</evidence>
<feature type="region of interest" description="Disordered" evidence="1">
    <location>
        <begin position="91"/>
        <end position="110"/>
    </location>
</feature>
<gene>
    <name evidence="2" type="ORF">ABID16_000617</name>
</gene>
<dbReference type="EMBL" id="JBEPMB010000001">
    <property type="protein sequence ID" value="MET3612312.1"/>
    <property type="molecule type" value="Genomic_DNA"/>
</dbReference>
<dbReference type="Proteomes" id="UP001549047">
    <property type="component" value="Unassembled WGS sequence"/>
</dbReference>
<keyword evidence="3" id="KW-1185">Reference proteome</keyword>
<protein>
    <submittedName>
        <fullName evidence="2">Uncharacterized protein</fullName>
    </submittedName>
</protein>
<name>A0ABV2IV04_9HYPH</name>